<feature type="region of interest" description="Disordered" evidence="1">
    <location>
        <begin position="616"/>
        <end position="658"/>
    </location>
</feature>
<protein>
    <submittedName>
        <fullName evidence="2">Uncharacterized protein</fullName>
    </submittedName>
</protein>
<name>A0AAG5D6V4_ANOAO</name>
<reference evidence="2" key="1">
    <citation type="submission" date="2024-04" db="UniProtKB">
        <authorList>
            <consortium name="EnsemblMetazoa"/>
        </authorList>
    </citation>
    <scope>IDENTIFICATION</scope>
    <source>
        <strain evidence="2">EBRO</strain>
    </source>
</reference>
<feature type="compositionally biased region" description="Polar residues" evidence="1">
    <location>
        <begin position="915"/>
        <end position="935"/>
    </location>
</feature>
<feature type="compositionally biased region" description="Basic and acidic residues" evidence="1">
    <location>
        <begin position="1065"/>
        <end position="1081"/>
    </location>
</feature>
<feature type="region of interest" description="Disordered" evidence="1">
    <location>
        <begin position="1009"/>
        <end position="1040"/>
    </location>
</feature>
<feature type="compositionally biased region" description="Basic and acidic residues" evidence="1">
    <location>
        <begin position="535"/>
        <end position="553"/>
    </location>
</feature>
<feature type="compositionally biased region" description="Pro residues" evidence="1">
    <location>
        <begin position="103"/>
        <end position="112"/>
    </location>
</feature>
<feature type="compositionally biased region" description="Basic and acidic residues" evidence="1">
    <location>
        <begin position="782"/>
        <end position="791"/>
    </location>
</feature>
<sequence>MSAHAIVLQPEKQLGGGQPLLQGLQQSQRRASYAFVTPEAHSLGAKRHSVPHQQIQKVQPMVQTQPQPPQQQQQQPVKSQPFQPLIKPQPPVYPQHYTAQPTPSCPVTPPNIQPLDMQDDTKSSSEGSCSTCDSDSEPELLDSTGRGAGGGEEREIFIDFKPRVSPVPSPGAVKKKKLQKAQSEGELMHAEAGRTRKGSADGDGSSTGQTASDDEGMRSNSRTKGVSQFEIPQAVPPPPRDYHDASESSVPDDEGPQGAGRDRRKESFRKRSVSLDHPTSGEQEADEEDAGEMLSAGLQQQQQQHREAARAHGRSRRASSRSNVLPKGAERPVGGRHLSAPPSPQKDTDRGSKLPGSPFHSSDSLANDVTRDTSDGNWNESQTTIMTTSLTDNGKLTPSSRRKNLLLQHQQRSSMDTDVLDMEDIADQPLPPLPVTVAPSATLQSATNVSITTTPTSTSVVTTTTGQQPNGTAGIGIGRPTTPSIAVIPSLSIEREERDQQWQKSATLRRPSRPRSPTKRTTRVEQQQQQQQKLSKIEPLVHRPPDSTERIGKVEPPIPTTPQQPHPPPSKGSHQQQMSASSPMTPRFIKTSPGNGIDLLKDHPGTAHESICSVGGGGGAGSEGSTTEDYVTCTDNSKRGASGAKATTQDGSSFESASSIYSLARVDAVCEETPPIEEKPCSPQIPPPPIPKPSPTHSVSSSSSDSFGVGKKSSPSRPTLPKSIAGKPKPPNPQSLSDDDRSEKRYSSSHDEKDPVPKGAGTTAATVATTTTTGTIARSARRGRDWNEEERRRKKSTFKLEFDKDSIKTYTTPMLRQPSPGFKKLSPEDKSALNVLDGASPSSKQKRFRPKTRKSPRARSAVAEETSTGGSVGGGATLPRRSKTPLVRSPEKPTTVPSATAVVPASVILPPTPQPTVSITTSKLSPAQYYSQIRSPPSGGSPRKQKISPEKRLQAISTESLRSVSPGSDSVFYSEADALSHCEHQVHCSHCGKEVEVANLPGESEESILTLDTNDGDRPDIVQPPEGFADSPDCTKTPHHTRLYKKMDKRFRSEDRHVDRRLFKSRQEYRAKSEERGKEEVEQNNLR</sequence>
<feature type="compositionally biased region" description="Low complexity" evidence="1">
    <location>
        <begin position="56"/>
        <end position="84"/>
    </location>
</feature>
<proteinExistence type="predicted"/>
<dbReference type="PANTHER" id="PTHR47644:SF1">
    <property type="entry name" value="PDZ DOMAIN-CONTAINING PROTEIN"/>
    <property type="match status" value="1"/>
</dbReference>
<dbReference type="Proteomes" id="UP000075880">
    <property type="component" value="Unassembled WGS sequence"/>
</dbReference>
<feature type="compositionally biased region" description="Pro residues" evidence="1">
    <location>
        <begin position="556"/>
        <end position="570"/>
    </location>
</feature>
<evidence type="ECO:0000256" key="1">
    <source>
        <dbReference type="SAM" id="MobiDB-lite"/>
    </source>
</evidence>
<feature type="compositionally biased region" description="Basic and acidic residues" evidence="1">
    <location>
        <begin position="151"/>
        <end position="162"/>
    </location>
</feature>
<feature type="compositionally biased region" description="Basic residues" evidence="1">
    <location>
        <begin position="510"/>
        <end position="521"/>
    </location>
</feature>
<feature type="region of interest" description="Disordered" evidence="1">
    <location>
        <begin position="1"/>
        <end position="414"/>
    </location>
</feature>
<feature type="compositionally biased region" description="Low complexity" evidence="1">
    <location>
        <begin position="19"/>
        <end position="28"/>
    </location>
</feature>
<organism evidence="2 3">
    <name type="scientific">Anopheles atroparvus</name>
    <name type="common">European mosquito</name>
    <dbReference type="NCBI Taxonomy" id="41427"/>
    <lineage>
        <taxon>Eukaryota</taxon>
        <taxon>Metazoa</taxon>
        <taxon>Ecdysozoa</taxon>
        <taxon>Arthropoda</taxon>
        <taxon>Hexapoda</taxon>
        <taxon>Insecta</taxon>
        <taxon>Pterygota</taxon>
        <taxon>Neoptera</taxon>
        <taxon>Endopterygota</taxon>
        <taxon>Diptera</taxon>
        <taxon>Nematocera</taxon>
        <taxon>Culicoidea</taxon>
        <taxon>Culicidae</taxon>
        <taxon>Anophelinae</taxon>
        <taxon>Anopheles</taxon>
    </lineage>
</organism>
<evidence type="ECO:0000313" key="2">
    <source>
        <dbReference type="EnsemblMetazoa" id="ENSAATROPP007042"/>
    </source>
</evidence>
<dbReference type="AlphaFoldDB" id="A0AAG5D6V4"/>
<feature type="compositionally biased region" description="Polar residues" evidence="1">
    <location>
        <begin position="645"/>
        <end position="658"/>
    </location>
</feature>
<feature type="compositionally biased region" description="Basic and acidic residues" evidence="1">
    <location>
        <begin position="798"/>
        <end position="807"/>
    </location>
</feature>
<accession>A0AAG5D6V4</accession>
<feature type="compositionally biased region" description="Polar residues" evidence="1">
    <location>
        <begin position="955"/>
        <end position="968"/>
    </location>
</feature>
<keyword evidence="3" id="KW-1185">Reference proteome</keyword>
<feature type="compositionally biased region" description="Low complexity" evidence="1">
    <location>
        <begin position="124"/>
        <end position="133"/>
    </location>
</feature>
<feature type="compositionally biased region" description="Low complexity" evidence="1">
    <location>
        <begin position="893"/>
        <end position="907"/>
    </location>
</feature>
<feature type="compositionally biased region" description="Pro residues" evidence="1">
    <location>
        <begin position="683"/>
        <end position="694"/>
    </location>
</feature>
<feature type="compositionally biased region" description="Basic and acidic residues" evidence="1">
    <location>
        <begin position="186"/>
        <end position="200"/>
    </location>
</feature>
<evidence type="ECO:0000313" key="3">
    <source>
        <dbReference type="Proteomes" id="UP000075880"/>
    </source>
</evidence>
<feature type="compositionally biased region" description="Low complexity" evidence="1">
    <location>
        <begin position="759"/>
        <end position="778"/>
    </location>
</feature>
<dbReference type="PANTHER" id="PTHR47644">
    <property type="entry name" value="AGAP008221-PA"/>
    <property type="match status" value="1"/>
</dbReference>
<feature type="compositionally biased region" description="Polar residues" evidence="1">
    <location>
        <begin position="375"/>
        <end position="399"/>
    </location>
</feature>
<dbReference type="EnsemblMetazoa" id="ENSAATROPT007845">
    <property type="protein sequence ID" value="ENSAATROPP007042"/>
    <property type="gene ID" value="ENSAATROPG006402"/>
</dbReference>
<feature type="region of interest" description="Disordered" evidence="1">
    <location>
        <begin position="672"/>
        <end position="968"/>
    </location>
</feature>
<feature type="region of interest" description="Disordered" evidence="1">
    <location>
        <begin position="457"/>
        <end position="596"/>
    </location>
</feature>
<feature type="compositionally biased region" description="Low complexity" evidence="1">
    <location>
        <begin position="698"/>
        <end position="713"/>
    </location>
</feature>
<feature type="compositionally biased region" description="Basic and acidic residues" evidence="1">
    <location>
        <begin position="738"/>
        <end position="756"/>
    </location>
</feature>
<feature type="compositionally biased region" description="Basic residues" evidence="1">
    <location>
        <begin position="844"/>
        <end position="857"/>
    </location>
</feature>
<feature type="region of interest" description="Disordered" evidence="1">
    <location>
        <begin position="1065"/>
        <end position="1087"/>
    </location>
</feature>